<dbReference type="Gene3D" id="3.40.50.880">
    <property type="match status" value="1"/>
</dbReference>
<evidence type="ECO:0000259" key="2">
    <source>
        <dbReference type="Pfam" id="PF06283"/>
    </source>
</evidence>
<dbReference type="InterPro" id="IPR029010">
    <property type="entry name" value="ThuA-like"/>
</dbReference>
<dbReference type="EMBL" id="LT629690">
    <property type="protein sequence ID" value="SDG04427.1"/>
    <property type="molecule type" value="Genomic_DNA"/>
</dbReference>
<organism evidence="3 4">
    <name type="scientific">Terriglobus roseus</name>
    <dbReference type="NCBI Taxonomy" id="392734"/>
    <lineage>
        <taxon>Bacteria</taxon>
        <taxon>Pseudomonadati</taxon>
        <taxon>Acidobacteriota</taxon>
        <taxon>Terriglobia</taxon>
        <taxon>Terriglobales</taxon>
        <taxon>Acidobacteriaceae</taxon>
        <taxon>Terriglobus</taxon>
    </lineage>
</organism>
<proteinExistence type="predicted"/>
<feature type="domain" description="ThuA-like" evidence="2">
    <location>
        <begin position="34"/>
        <end position="244"/>
    </location>
</feature>
<dbReference type="Proteomes" id="UP000182427">
    <property type="component" value="Chromosome I"/>
</dbReference>
<protein>
    <submittedName>
        <fullName evidence="3">Trehalose utilisation</fullName>
    </submittedName>
</protein>
<dbReference type="Pfam" id="PF06283">
    <property type="entry name" value="ThuA"/>
    <property type="match status" value="1"/>
</dbReference>
<sequence>MKRLLALLLLCSSAAAVAQDRILIYTRSYTADGKGYIHGNRASSVVALEKIAAELKIPTDNTDDPIVFTPENLKKYTVMVFSNSNNEAFSTQAQRDAFKGWIEHGGGWVGIHSASGNERNWDWFAQMVGGRFLMHPKKQQFTVKVVDPKFPVMQGVPSEFTVTDECYFTKRFSDTIHPLLTVDTSKLDVTGFKLDRKDFPNPLPIAWWHEFDGGREIYIALGHDNSYYEDPVFDGILKRAILWAAKKQ</sequence>
<dbReference type="AlphaFoldDB" id="A0A1G7R120"/>
<dbReference type="PANTHER" id="PTHR40469:SF2">
    <property type="entry name" value="GALACTOSE-BINDING DOMAIN-LIKE SUPERFAMILY PROTEIN"/>
    <property type="match status" value="1"/>
</dbReference>
<keyword evidence="4" id="KW-1185">Reference proteome</keyword>
<evidence type="ECO:0000256" key="1">
    <source>
        <dbReference type="SAM" id="SignalP"/>
    </source>
</evidence>
<dbReference type="RefSeq" id="WP_172838366.1">
    <property type="nucleotide sequence ID" value="NZ_LT629690.1"/>
</dbReference>
<dbReference type="SUPFAM" id="SSF52317">
    <property type="entry name" value="Class I glutamine amidotransferase-like"/>
    <property type="match status" value="1"/>
</dbReference>
<gene>
    <name evidence="3" type="ORF">SAMN05444167_4080</name>
</gene>
<evidence type="ECO:0000313" key="4">
    <source>
        <dbReference type="Proteomes" id="UP000182427"/>
    </source>
</evidence>
<dbReference type="PANTHER" id="PTHR40469">
    <property type="entry name" value="SECRETED GLYCOSYL HYDROLASE"/>
    <property type="match status" value="1"/>
</dbReference>
<name>A0A1G7R120_9BACT</name>
<feature type="chain" id="PRO_5009242549" evidence="1">
    <location>
        <begin position="19"/>
        <end position="248"/>
    </location>
</feature>
<reference evidence="3 4" key="1">
    <citation type="submission" date="2016-10" db="EMBL/GenBank/DDBJ databases">
        <authorList>
            <person name="de Groot N.N."/>
        </authorList>
    </citation>
    <scope>NUCLEOTIDE SEQUENCE [LARGE SCALE GENOMIC DNA]</scope>
    <source>
        <strain evidence="3 4">GAS232</strain>
    </source>
</reference>
<accession>A0A1G7R120</accession>
<evidence type="ECO:0000313" key="3">
    <source>
        <dbReference type="EMBL" id="SDG04427.1"/>
    </source>
</evidence>
<keyword evidence="1" id="KW-0732">Signal</keyword>
<dbReference type="InterPro" id="IPR029062">
    <property type="entry name" value="Class_I_gatase-like"/>
</dbReference>
<feature type="signal peptide" evidence="1">
    <location>
        <begin position="1"/>
        <end position="18"/>
    </location>
</feature>